<comment type="caution">
    <text evidence="2">The sequence shown here is derived from an EMBL/GenBank/DDBJ whole genome shotgun (WGS) entry which is preliminary data.</text>
</comment>
<keyword evidence="1" id="KW-0812">Transmembrane</keyword>
<feature type="transmembrane region" description="Helical" evidence="1">
    <location>
        <begin position="116"/>
        <end position="138"/>
    </location>
</feature>
<feature type="transmembrane region" description="Helical" evidence="1">
    <location>
        <begin position="71"/>
        <end position="90"/>
    </location>
</feature>
<dbReference type="InterPro" id="IPR021354">
    <property type="entry name" value="DUF2975"/>
</dbReference>
<proteinExistence type="predicted"/>
<evidence type="ECO:0000313" key="3">
    <source>
        <dbReference type="Proteomes" id="UP000607645"/>
    </source>
</evidence>
<reference evidence="2" key="1">
    <citation type="submission" date="2020-08" db="EMBL/GenBank/DDBJ databases">
        <title>Genome public.</title>
        <authorList>
            <person name="Liu C."/>
            <person name="Sun Q."/>
        </authorList>
    </citation>
    <scope>NUCLEOTIDE SEQUENCE</scope>
    <source>
        <strain evidence="2">NSJ-52</strain>
    </source>
</reference>
<sequence length="183" mass="20886">MEKTGVVRLAKVLRLLVTITFLCNLVALILVPGLVGMYSPHGVLELYRYETGRIFWEFLTYWIWVWQAENTAALTLFLLFCGSCTAVLLWQGRRLLGSIIEESPFSRANARNMRRAAVCCFLIALAALLRMVWGFFYYGAIFPLFTYNALFIPIFTMAGLLCMVMSALFRQAAELKEENDLTI</sequence>
<accession>A0A8J6JHZ0</accession>
<feature type="transmembrane region" description="Helical" evidence="1">
    <location>
        <begin position="12"/>
        <end position="38"/>
    </location>
</feature>
<dbReference type="RefSeq" id="WP_186918735.1">
    <property type="nucleotide sequence ID" value="NZ_JACOPQ010000003.1"/>
</dbReference>
<dbReference type="Proteomes" id="UP000607645">
    <property type="component" value="Unassembled WGS sequence"/>
</dbReference>
<evidence type="ECO:0000313" key="2">
    <source>
        <dbReference type="EMBL" id="MBC5736463.1"/>
    </source>
</evidence>
<organism evidence="2 3">
    <name type="scientific">Lawsonibacter faecis</name>
    <dbReference type="NCBI Taxonomy" id="2763052"/>
    <lineage>
        <taxon>Bacteria</taxon>
        <taxon>Bacillati</taxon>
        <taxon>Bacillota</taxon>
        <taxon>Clostridia</taxon>
        <taxon>Eubacteriales</taxon>
        <taxon>Oscillospiraceae</taxon>
        <taxon>Lawsonibacter</taxon>
    </lineage>
</organism>
<keyword evidence="1" id="KW-0472">Membrane</keyword>
<keyword evidence="3" id="KW-1185">Reference proteome</keyword>
<dbReference type="AlphaFoldDB" id="A0A8J6JHZ0"/>
<protein>
    <submittedName>
        <fullName evidence="2">DUF2975 domain-containing protein</fullName>
    </submittedName>
</protein>
<feature type="transmembrane region" description="Helical" evidence="1">
    <location>
        <begin position="150"/>
        <end position="169"/>
    </location>
</feature>
<keyword evidence="1" id="KW-1133">Transmembrane helix</keyword>
<dbReference type="Pfam" id="PF11188">
    <property type="entry name" value="DUF2975"/>
    <property type="match status" value="1"/>
</dbReference>
<evidence type="ECO:0000256" key="1">
    <source>
        <dbReference type="SAM" id="Phobius"/>
    </source>
</evidence>
<name>A0A8J6JHZ0_9FIRM</name>
<dbReference type="EMBL" id="JACOPQ010000003">
    <property type="protein sequence ID" value="MBC5736463.1"/>
    <property type="molecule type" value="Genomic_DNA"/>
</dbReference>
<gene>
    <name evidence="2" type="ORF">H8S62_05515</name>
</gene>